<sequence length="146" mass="17244">MEIKIRQAKPSEFINVHNLIKEFAEFIKTPEKVKITPEQMVKDEEYFKCLIATDGKTIMGFATYFFSYYSWTGKAIYLDDLYVPEKYRNQGVGSKLFDKIMEIGKSENCYKMKWQVSKWNENAQNFYKSRGAIIDEIEINCDLELN</sequence>
<accession>A0ABX1S152</accession>
<dbReference type="CDD" id="cd04301">
    <property type="entry name" value="NAT_SF"/>
    <property type="match status" value="1"/>
</dbReference>
<keyword evidence="2" id="KW-0012">Acyltransferase</keyword>
<keyword evidence="5" id="KW-1185">Reference proteome</keyword>
<dbReference type="RefSeq" id="WP_169676739.1">
    <property type="nucleotide sequence ID" value="NZ_JABBHF010000014.1"/>
</dbReference>
<proteinExistence type="predicted"/>
<comment type="caution">
    <text evidence="4">The sequence shown here is derived from an EMBL/GenBank/DDBJ whole genome shotgun (WGS) entry which is preliminary data.</text>
</comment>
<dbReference type="EMBL" id="JABBHF010000014">
    <property type="protein sequence ID" value="NMH89607.1"/>
    <property type="molecule type" value="Genomic_DNA"/>
</dbReference>
<dbReference type="Gene3D" id="3.40.630.30">
    <property type="match status" value="1"/>
</dbReference>
<feature type="domain" description="N-acetyltransferase" evidence="3">
    <location>
        <begin position="3"/>
        <end position="146"/>
    </location>
</feature>
<evidence type="ECO:0000256" key="1">
    <source>
        <dbReference type="ARBA" id="ARBA00022679"/>
    </source>
</evidence>
<name>A0ABX1S152_9FLAO</name>
<dbReference type="Pfam" id="PF00583">
    <property type="entry name" value="Acetyltransf_1"/>
    <property type="match status" value="1"/>
</dbReference>
<reference evidence="4 5" key="1">
    <citation type="submission" date="2020-04" db="EMBL/GenBank/DDBJ databases">
        <title>A Flavivirga sp. nov.</title>
        <authorList>
            <person name="Sun X."/>
        </authorList>
    </citation>
    <scope>NUCLEOTIDE SEQUENCE [LARGE SCALE GENOMIC DNA]</scope>
    <source>
        <strain evidence="4 5">Y03</strain>
    </source>
</reference>
<dbReference type="PANTHER" id="PTHR10545">
    <property type="entry name" value="DIAMINE N-ACETYLTRANSFERASE"/>
    <property type="match status" value="1"/>
</dbReference>
<dbReference type="InterPro" id="IPR000182">
    <property type="entry name" value="GNAT_dom"/>
</dbReference>
<dbReference type="InterPro" id="IPR051016">
    <property type="entry name" value="Diverse_Substrate_AcTransf"/>
</dbReference>
<keyword evidence="1" id="KW-0808">Transferase</keyword>
<evidence type="ECO:0000259" key="3">
    <source>
        <dbReference type="PROSITE" id="PS51186"/>
    </source>
</evidence>
<dbReference type="PANTHER" id="PTHR10545:SF51">
    <property type="entry name" value="THIALYSINE N-EPSILON-ACETYLTRANSFERASE"/>
    <property type="match status" value="1"/>
</dbReference>
<dbReference type="InterPro" id="IPR016181">
    <property type="entry name" value="Acyl_CoA_acyltransferase"/>
</dbReference>
<dbReference type="SUPFAM" id="SSF55729">
    <property type="entry name" value="Acyl-CoA N-acyltransferases (Nat)"/>
    <property type="match status" value="1"/>
</dbReference>
<protein>
    <submittedName>
        <fullName evidence="4">GNAT family N-acetyltransferase</fullName>
    </submittedName>
</protein>
<gene>
    <name evidence="4" type="ORF">HHX25_19020</name>
</gene>
<dbReference type="PROSITE" id="PS51186">
    <property type="entry name" value="GNAT"/>
    <property type="match status" value="1"/>
</dbReference>
<dbReference type="Proteomes" id="UP000746690">
    <property type="component" value="Unassembled WGS sequence"/>
</dbReference>
<organism evidence="4 5">
    <name type="scientific">Flavivirga algicola</name>
    <dbReference type="NCBI Taxonomy" id="2729136"/>
    <lineage>
        <taxon>Bacteria</taxon>
        <taxon>Pseudomonadati</taxon>
        <taxon>Bacteroidota</taxon>
        <taxon>Flavobacteriia</taxon>
        <taxon>Flavobacteriales</taxon>
        <taxon>Flavobacteriaceae</taxon>
        <taxon>Flavivirga</taxon>
    </lineage>
</organism>
<evidence type="ECO:0000256" key="2">
    <source>
        <dbReference type="ARBA" id="ARBA00023315"/>
    </source>
</evidence>
<evidence type="ECO:0000313" key="5">
    <source>
        <dbReference type="Proteomes" id="UP000746690"/>
    </source>
</evidence>
<evidence type="ECO:0000313" key="4">
    <source>
        <dbReference type="EMBL" id="NMH89607.1"/>
    </source>
</evidence>